<evidence type="ECO:0000256" key="2">
    <source>
        <dbReference type="ARBA" id="ARBA00006148"/>
    </source>
</evidence>
<feature type="transmembrane region" description="Helical" evidence="9">
    <location>
        <begin position="326"/>
        <end position="344"/>
    </location>
</feature>
<dbReference type="GO" id="GO:0005886">
    <property type="term" value="C:plasma membrane"/>
    <property type="evidence" value="ECO:0007669"/>
    <property type="project" value="UniProtKB-SubCell"/>
</dbReference>
<sequence>MKKNLLKSLYFQVLVAITIGILLGHFYPQLGAEMKPLGDGFVKLIKMVIAPVIFCTVVTGIAGMESMKAVGKTGAIALVYFEIVSTIALIIGLMVVNVVQPGAGMNIDPSTLDVKAVSLYAEKAAEQGIIPFLLDVIPASVIGAFASGNILQVLLFAVLFGFALHRLGEKGKPIFNIIDGFSHVIFGIINMIMRLAPLGAFGAMAFTIGKYGIGTLVQLGQLIVCFYITCILFVVFVLGTIAKATGFSIFRFINYIKEELLIVLGTSSSESALPRMLDKMEKVGCQKSVVGLVIPTGYSFNLDGTSIYLTMAAVFIAQATNTHMDIVHQITLLVVLLLSSKGAAGVTGSGFIVLAATISAVGHLPLAGLALILGIDRFMSEARALTNLIGNGVATIVVAKRCRQLDEGKLNEVLNAK</sequence>
<dbReference type="FunFam" id="1.10.3860.10:FF:000001">
    <property type="entry name" value="C4-dicarboxylate transport protein"/>
    <property type="match status" value="1"/>
</dbReference>
<comment type="similarity">
    <text evidence="2 9">Belongs to the dicarboxylate/amino acid:cation symporter (DAACS) (TC 2.A.23) family.</text>
</comment>
<dbReference type="PATRIC" id="fig|1393736.3.peg.1613"/>
<name>A0A022PJM8_9GAMM</name>
<dbReference type="AlphaFoldDB" id="A0A022PJM8"/>
<organism evidence="10 11">
    <name type="scientific">Photorhabdus aegyptia</name>
    <dbReference type="NCBI Taxonomy" id="2805098"/>
    <lineage>
        <taxon>Bacteria</taxon>
        <taxon>Pseudomonadati</taxon>
        <taxon>Pseudomonadota</taxon>
        <taxon>Gammaproteobacteria</taxon>
        <taxon>Enterobacterales</taxon>
        <taxon>Morganellaceae</taxon>
        <taxon>Photorhabdus</taxon>
    </lineage>
</organism>
<evidence type="ECO:0000256" key="6">
    <source>
        <dbReference type="ARBA" id="ARBA00022847"/>
    </source>
</evidence>
<keyword evidence="11" id="KW-1185">Reference proteome</keyword>
<feature type="transmembrane region" description="Helical" evidence="9">
    <location>
        <begin position="184"/>
        <end position="208"/>
    </location>
</feature>
<keyword evidence="3 9" id="KW-0813">Transport</keyword>
<feature type="transmembrane region" description="Helical" evidence="9">
    <location>
        <begin position="9"/>
        <end position="28"/>
    </location>
</feature>
<evidence type="ECO:0000256" key="3">
    <source>
        <dbReference type="ARBA" id="ARBA00022448"/>
    </source>
</evidence>
<comment type="function">
    <text evidence="9">Responsible for the transport of dicarboxylates such as succinate, fumarate, and malate across the membrane.</text>
</comment>
<keyword evidence="4 9" id="KW-1003">Cell membrane</keyword>
<evidence type="ECO:0000313" key="11">
    <source>
        <dbReference type="Proteomes" id="UP000023464"/>
    </source>
</evidence>
<evidence type="ECO:0000256" key="7">
    <source>
        <dbReference type="ARBA" id="ARBA00022989"/>
    </source>
</evidence>
<evidence type="ECO:0000256" key="5">
    <source>
        <dbReference type="ARBA" id="ARBA00022692"/>
    </source>
</evidence>
<keyword evidence="5 9" id="KW-0812">Transmembrane</keyword>
<dbReference type="GO" id="GO:0070778">
    <property type="term" value="P:L-aspartate transmembrane transport"/>
    <property type="evidence" value="ECO:0007669"/>
    <property type="project" value="TreeGrafter"/>
</dbReference>
<dbReference type="InterPro" id="IPR018107">
    <property type="entry name" value="Na-dicarboxylate_symporter_CS"/>
</dbReference>
<dbReference type="PANTHER" id="PTHR42865">
    <property type="entry name" value="PROTON/GLUTAMATE-ASPARTATE SYMPORTER"/>
    <property type="match status" value="1"/>
</dbReference>
<dbReference type="GO" id="GO:0015141">
    <property type="term" value="F:succinate transmembrane transporter activity"/>
    <property type="evidence" value="ECO:0007669"/>
    <property type="project" value="TreeGrafter"/>
</dbReference>
<dbReference type="PRINTS" id="PR00173">
    <property type="entry name" value="EDTRNSPORT"/>
</dbReference>
<dbReference type="RefSeq" id="WP_036777684.1">
    <property type="nucleotide sequence ID" value="NZ_CAWLTM010000097.1"/>
</dbReference>
<evidence type="ECO:0000256" key="4">
    <source>
        <dbReference type="ARBA" id="ARBA00022475"/>
    </source>
</evidence>
<keyword evidence="7 9" id="KW-1133">Transmembrane helix</keyword>
<evidence type="ECO:0000256" key="1">
    <source>
        <dbReference type="ARBA" id="ARBA00004651"/>
    </source>
</evidence>
<evidence type="ECO:0000256" key="9">
    <source>
        <dbReference type="HAMAP-Rule" id="MF_01300"/>
    </source>
</evidence>
<feature type="transmembrane region" description="Helical" evidence="9">
    <location>
        <begin position="350"/>
        <end position="373"/>
    </location>
</feature>
<dbReference type="PROSITE" id="PS00714">
    <property type="entry name" value="NA_DICARBOXYL_SYMP_2"/>
    <property type="match status" value="1"/>
</dbReference>
<accession>A0A022PJM8</accession>
<reference evidence="10 11" key="1">
    <citation type="submission" date="2014-03" db="EMBL/GenBank/DDBJ databases">
        <title>Draft Genome of Photorhabdus luminescens BA1, an Egyptian Isolate.</title>
        <authorList>
            <person name="Ghazal S."/>
            <person name="Hurst S.G.IV."/>
            <person name="Morris K."/>
            <person name="Thomas K."/>
            <person name="Tisa L.S."/>
        </authorList>
    </citation>
    <scope>NUCLEOTIDE SEQUENCE [LARGE SCALE GENOMIC DNA]</scope>
    <source>
        <strain evidence="10 11">BA1</strain>
    </source>
</reference>
<dbReference type="NCBIfam" id="NF009587">
    <property type="entry name" value="PRK13027.1"/>
    <property type="match status" value="1"/>
</dbReference>
<comment type="subcellular location">
    <subcellularLocation>
        <location evidence="1 9">Cell membrane</location>
        <topology evidence="1 9">Multi-pass membrane protein</topology>
    </subcellularLocation>
</comment>
<dbReference type="GO" id="GO:0015138">
    <property type="term" value="F:fumarate transmembrane transporter activity"/>
    <property type="evidence" value="ECO:0007669"/>
    <property type="project" value="TreeGrafter"/>
</dbReference>
<dbReference type="SUPFAM" id="SSF118215">
    <property type="entry name" value="Proton glutamate symport protein"/>
    <property type="match status" value="1"/>
</dbReference>
<dbReference type="InterPro" id="IPR001991">
    <property type="entry name" value="Na-dicarboxylate_symporter"/>
</dbReference>
<feature type="transmembrane region" description="Helical" evidence="9">
    <location>
        <begin position="75"/>
        <end position="96"/>
    </location>
</feature>
<proteinExistence type="inferred from homology"/>
<keyword evidence="6 9" id="KW-0769">Symport</keyword>
<dbReference type="Pfam" id="PF00375">
    <property type="entry name" value="SDF"/>
    <property type="match status" value="1"/>
</dbReference>
<gene>
    <name evidence="9" type="primary">dctA</name>
    <name evidence="10" type="ORF">BA1DRAFT_01598</name>
</gene>
<feature type="transmembrane region" description="Helical" evidence="9">
    <location>
        <begin position="40"/>
        <end position="63"/>
    </location>
</feature>
<feature type="transmembrane region" description="Helical" evidence="9">
    <location>
        <begin position="141"/>
        <end position="164"/>
    </location>
</feature>
<dbReference type="PANTHER" id="PTHR42865:SF1">
    <property type="entry name" value="AEROBIC C4-DICARBOXYLATE TRANSPORT PROTEIN"/>
    <property type="match status" value="1"/>
</dbReference>
<dbReference type="InterPro" id="IPR036458">
    <property type="entry name" value="Na:dicarbo_symporter_sf"/>
</dbReference>
<comment type="caution">
    <text evidence="10">The sequence shown here is derived from an EMBL/GenBank/DDBJ whole genome shotgun (WGS) entry which is preliminary data.</text>
</comment>
<dbReference type="InterPro" id="IPR023954">
    <property type="entry name" value="C4_dicarb_transport"/>
</dbReference>
<dbReference type="Proteomes" id="UP000023464">
    <property type="component" value="Unassembled WGS sequence"/>
</dbReference>
<feature type="transmembrane region" description="Helical" evidence="9">
    <location>
        <begin position="220"/>
        <end position="242"/>
    </location>
</feature>
<keyword evidence="8 9" id="KW-0472">Membrane</keyword>
<dbReference type="GO" id="GO:0015366">
    <property type="term" value="F:malate:proton symporter activity"/>
    <property type="evidence" value="ECO:0007669"/>
    <property type="project" value="TreeGrafter"/>
</dbReference>
<dbReference type="PROSITE" id="PS00713">
    <property type="entry name" value="NA_DICARBOXYL_SYMP_1"/>
    <property type="match status" value="1"/>
</dbReference>
<dbReference type="Gene3D" id="1.10.3860.10">
    <property type="entry name" value="Sodium:dicarboxylate symporter"/>
    <property type="match status" value="1"/>
</dbReference>
<dbReference type="NCBIfam" id="NF002461">
    <property type="entry name" value="PRK01663.1"/>
    <property type="match status" value="1"/>
</dbReference>
<dbReference type="HAMAP" id="MF_01300">
    <property type="entry name" value="C4_dicarb_transport"/>
    <property type="match status" value="1"/>
</dbReference>
<protein>
    <recommendedName>
        <fullName evidence="9">C4-dicarboxylate transport protein</fullName>
    </recommendedName>
</protein>
<evidence type="ECO:0000313" key="10">
    <source>
        <dbReference type="EMBL" id="EYU15861.1"/>
    </source>
</evidence>
<evidence type="ECO:0000256" key="8">
    <source>
        <dbReference type="ARBA" id="ARBA00023136"/>
    </source>
</evidence>
<dbReference type="EMBL" id="JFGV01000018">
    <property type="protein sequence ID" value="EYU15861.1"/>
    <property type="molecule type" value="Genomic_DNA"/>
</dbReference>